<accession>A0ABX4YGI4</accession>
<evidence type="ECO:0000256" key="1">
    <source>
        <dbReference type="SAM" id="MobiDB-lite"/>
    </source>
</evidence>
<dbReference type="SUPFAM" id="SSF50630">
    <property type="entry name" value="Acid proteases"/>
    <property type="match status" value="1"/>
</dbReference>
<evidence type="ECO:0000313" key="3">
    <source>
        <dbReference type="Proteomes" id="UP000094669"/>
    </source>
</evidence>
<comment type="caution">
    <text evidence="2">The sequence shown here is derived from an EMBL/GenBank/DDBJ whole genome shotgun (WGS) entry which is preliminary data.</text>
</comment>
<feature type="compositionally biased region" description="Polar residues" evidence="1">
    <location>
        <begin position="164"/>
        <end position="177"/>
    </location>
</feature>
<dbReference type="EMBL" id="MCRM02000015">
    <property type="protein sequence ID" value="PNV74353.1"/>
    <property type="molecule type" value="Genomic_DNA"/>
</dbReference>
<sequence>MQKPNASAFTAKSNRLERELFSPVQISPALVYLTEIQKLNPPAVQLSAIWDTGAMRTVLTTKVIQKLGIKPISTMRIMGATGQGTCNVYELDLILPNNIRVPNLQIAEVANLGNHDGLIGMDIIALGDFAVSNVNGKTWFSFIYPPNGRGIDFIDRIHSAHSLNHLQNSSPGGNSIRKTSRRR</sequence>
<evidence type="ECO:0008006" key="4">
    <source>
        <dbReference type="Google" id="ProtNLM"/>
    </source>
</evidence>
<dbReference type="RefSeq" id="WP_010568208.1">
    <property type="nucleotide sequence ID" value="NZ_MCRM02000015.1"/>
</dbReference>
<organism evidence="2 3">
    <name type="scientific">Leptospira inadai serovar Lyme</name>
    <dbReference type="NCBI Taxonomy" id="293084"/>
    <lineage>
        <taxon>Bacteria</taxon>
        <taxon>Pseudomonadati</taxon>
        <taxon>Spirochaetota</taxon>
        <taxon>Spirochaetia</taxon>
        <taxon>Leptospirales</taxon>
        <taxon>Leptospiraceae</taxon>
        <taxon>Leptospira</taxon>
    </lineage>
</organism>
<keyword evidence="3" id="KW-1185">Reference proteome</keyword>
<dbReference type="InterPro" id="IPR021109">
    <property type="entry name" value="Peptidase_aspartic_dom_sf"/>
</dbReference>
<name>A0ABX4YGI4_9LEPT</name>
<dbReference type="Pfam" id="PF13650">
    <property type="entry name" value="Asp_protease_2"/>
    <property type="match status" value="1"/>
</dbReference>
<dbReference type="Proteomes" id="UP000094669">
    <property type="component" value="Unassembled WGS sequence"/>
</dbReference>
<protein>
    <recommendedName>
        <fullName evidence="4">Retroviral aspartyl protease</fullName>
    </recommendedName>
</protein>
<reference evidence="2" key="1">
    <citation type="submission" date="2018-01" db="EMBL/GenBank/DDBJ databases">
        <title>Genomic characterization of Leptospira inadai serogroup Lyme isolated from captured rat in Brazil and comparative analysis with human reference strain.</title>
        <authorList>
            <person name="Moreno L.Z."/>
            <person name="Loureiro A.P."/>
            <person name="Miraglia F."/>
            <person name="Kremer F.S."/>
            <person name="Eslabao M.R."/>
            <person name="Dellagostin O.A."/>
            <person name="Lilenbaum W."/>
            <person name="Moreno A.M."/>
        </authorList>
    </citation>
    <scope>NUCLEOTIDE SEQUENCE [LARGE SCALE GENOMIC DNA]</scope>
    <source>
        <strain evidence="2">M34/99</strain>
    </source>
</reference>
<dbReference type="Gene3D" id="2.40.70.10">
    <property type="entry name" value="Acid Proteases"/>
    <property type="match status" value="1"/>
</dbReference>
<feature type="region of interest" description="Disordered" evidence="1">
    <location>
        <begin position="164"/>
        <end position="183"/>
    </location>
</feature>
<gene>
    <name evidence="2" type="ORF">BES34_014310</name>
</gene>
<evidence type="ECO:0000313" key="2">
    <source>
        <dbReference type="EMBL" id="PNV74353.1"/>
    </source>
</evidence>
<proteinExistence type="predicted"/>